<accession>W4K7C1</accession>
<dbReference type="EMBL" id="KI925459">
    <property type="protein sequence ID" value="ETW80956.1"/>
    <property type="molecule type" value="Genomic_DNA"/>
</dbReference>
<feature type="compositionally biased region" description="Basic and acidic residues" evidence="1">
    <location>
        <begin position="167"/>
        <end position="185"/>
    </location>
</feature>
<evidence type="ECO:0000256" key="1">
    <source>
        <dbReference type="SAM" id="MobiDB-lite"/>
    </source>
</evidence>
<protein>
    <submittedName>
        <fullName evidence="3">Uncharacterized protein</fullName>
    </submittedName>
</protein>
<keyword evidence="4" id="KW-1185">Reference proteome</keyword>
<keyword evidence="2" id="KW-1133">Transmembrane helix</keyword>
<gene>
    <name evidence="3" type="ORF">HETIRDRAFT_434819</name>
</gene>
<feature type="region of interest" description="Disordered" evidence="1">
    <location>
        <begin position="231"/>
        <end position="268"/>
    </location>
</feature>
<evidence type="ECO:0000313" key="3">
    <source>
        <dbReference type="EMBL" id="ETW80956.1"/>
    </source>
</evidence>
<feature type="region of interest" description="Disordered" evidence="1">
    <location>
        <begin position="152"/>
        <end position="185"/>
    </location>
</feature>
<feature type="transmembrane region" description="Helical" evidence="2">
    <location>
        <begin position="30"/>
        <end position="56"/>
    </location>
</feature>
<evidence type="ECO:0000256" key="2">
    <source>
        <dbReference type="SAM" id="Phobius"/>
    </source>
</evidence>
<dbReference type="AlphaFoldDB" id="W4K7C1"/>
<feature type="transmembrane region" description="Helical" evidence="2">
    <location>
        <begin position="68"/>
        <end position="86"/>
    </location>
</feature>
<dbReference type="KEGG" id="hir:HETIRDRAFT_434819"/>
<keyword evidence="2" id="KW-0812">Transmembrane</keyword>
<sequence>MDYVDPADVPLPAFLDPLLDYLSSALPPPLYSFLLTIFSHSLAMFTALLNLLSVIIRSRPWEWDAQTLIPPLLSVLAAYLALLSLYRTASWMVRTSVWMLKWGTILSVLAAGAGFMLGNQRGGGGDGIGQRIRAGGLIPAISGMLLEFTNGRGNDDDGSSSSRRSRSRTDSQPREARPKPWESFDRHQEWQYQENAHVEQVNVAEEVQKFVGSVAGIVSSSGWWEIAKGVKDNLGQSQSDKGQAGEGKGSKRKRAGGETKTQDGNLDE</sequence>
<name>W4K7C1_HETIT</name>
<dbReference type="RefSeq" id="XP_009547645.1">
    <property type="nucleotide sequence ID" value="XM_009549350.1"/>
</dbReference>
<proteinExistence type="predicted"/>
<reference evidence="3 4" key="1">
    <citation type="journal article" date="2012" name="New Phytol.">
        <title>Insight into trade-off between wood decay and parasitism from the genome of a fungal forest pathogen.</title>
        <authorList>
            <person name="Olson A."/>
            <person name="Aerts A."/>
            <person name="Asiegbu F."/>
            <person name="Belbahri L."/>
            <person name="Bouzid O."/>
            <person name="Broberg A."/>
            <person name="Canback B."/>
            <person name="Coutinho P.M."/>
            <person name="Cullen D."/>
            <person name="Dalman K."/>
            <person name="Deflorio G."/>
            <person name="van Diepen L.T."/>
            <person name="Dunand C."/>
            <person name="Duplessis S."/>
            <person name="Durling M."/>
            <person name="Gonthier P."/>
            <person name="Grimwood J."/>
            <person name="Fossdal C.G."/>
            <person name="Hansson D."/>
            <person name="Henrissat B."/>
            <person name="Hietala A."/>
            <person name="Himmelstrand K."/>
            <person name="Hoffmeister D."/>
            <person name="Hogberg N."/>
            <person name="James T.Y."/>
            <person name="Karlsson M."/>
            <person name="Kohler A."/>
            <person name="Kues U."/>
            <person name="Lee Y.H."/>
            <person name="Lin Y.C."/>
            <person name="Lind M."/>
            <person name="Lindquist E."/>
            <person name="Lombard V."/>
            <person name="Lucas S."/>
            <person name="Lunden K."/>
            <person name="Morin E."/>
            <person name="Murat C."/>
            <person name="Park J."/>
            <person name="Raffaello T."/>
            <person name="Rouze P."/>
            <person name="Salamov A."/>
            <person name="Schmutz J."/>
            <person name="Solheim H."/>
            <person name="Stahlberg J."/>
            <person name="Velez H."/>
            <person name="de Vries R.P."/>
            <person name="Wiebenga A."/>
            <person name="Woodward S."/>
            <person name="Yakovlev I."/>
            <person name="Garbelotto M."/>
            <person name="Martin F."/>
            <person name="Grigoriev I.V."/>
            <person name="Stenlid J."/>
        </authorList>
    </citation>
    <scope>NUCLEOTIDE SEQUENCE [LARGE SCALE GENOMIC DNA]</scope>
    <source>
        <strain evidence="3 4">TC 32-1</strain>
    </source>
</reference>
<dbReference type="Proteomes" id="UP000030671">
    <property type="component" value="Unassembled WGS sequence"/>
</dbReference>
<dbReference type="GeneID" id="20674776"/>
<keyword evidence="2" id="KW-0472">Membrane</keyword>
<dbReference type="eggNOG" id="ENOG502SGX0">
    <property type="taxonomic scope" value="Eukaryota"/>
</dbReference>
<organism evidence="3 4">
    <name type="scientific">Heterobasidion irregulare (strain TC 32-1)</name>
    <dbReference type="NCBI Taxonomy" id="747525"/>
    <lineage>
        <taxon>Eukaryota</taxon>
        <taxon>Fungi</taxon>
        <taxon>Dikarya</taxon>
        <taxon>Basidiomycota</taxon>
        <taxon>Agaricomycotina</taxon>
        <taxon>Agaricomycetes</taxon>
        <taxon>Russulales</taxon>
        <taxon>Bondarzewiaceae</taxon>
        <taxon>Heterobasidion</taxon>
        <taxon>Heterobasidion annosum species complex</taxon>
    </lineage>
</organism>
<dbReference type="HOGENOM" id="CLU_072376_0_0_1"/>
<evidence type="ECO:0000313" key="4">
    <source>
        <dbReference type="Proteomes" id="UP000030671"/>
    </source>
</evidence>
<feature type="transmembrane region" description="Helical" evidence="2">
    <location>
        <begin position="98"/>
        <end position="117"/>
    </location>
</feature>
<dbReference type="InParanoid" id="W4K7C1"/>
<dbReference type="OrthoDB" id="2502792at2759"/>